<dbReference type="AlphaFoldDB" id="A0A3S3MGX0"/>
<keyword evidence="2" id="KW-1185">Reference proteome</keyword>
<accession>A0A3S3MGX0</accession>
<protein>
    <submittedName>
        <fullName evidence="1">Geraniol synthase, chloroplastic</fullName>
    </submittedName>
</protein>
<name>A0A3S3MGX0_9MAGN</name>
<sequence length="277" mass="31205">MPLNLVFPSSSCSLFHSSPGASDRYMNRDLIPYQSVSSFLTPDSSYFHIEQVPEGQKGQRKKNGAPAIRCVLTAPTMETTVDRRSGNYQPTRWDYDFVQSLKSPYMHHRRALSRLPFSTSFSITVAPLPLPLTPSPCPSPPPAPSPCISPPSRSLPLSLCLLPERESAPWFVQTGLPRLEKTRIRVARFRYEAQGISFIRCKTPRRRSSAPRVADDKPYRVRDERREFVVDGFSHALPSVTIATVRMIQQLSSNTTFCSSKRTVSSLCQFLQRTPSI</sequence>
<reference evidence="1 2" key="1">
    <citation type="journal article" date="2019" name="Nat. Plants">
        <title>Stout camphor tree genome fills gaps in understanding of flowering plant genome evolution.</title>
        <authorList>
            <person name="Chaw S.M."/>
            <person name="Liu Y.C."/>
            <person name="Wu Y.W."/>
            <person name="Wang H.Y."/>
            <person name="Lin C.I."/>
            <person name="Wu C.S."/>
            <person name="Ke H.M."/>
            <person name="Chang L.Y."/>
            <person name="Hsu C.Y."/>
            <person name="Yang H.T."/>
            <person name="Sudianto E."/>
            <person name="Hsu M.H."/>
            <person name="Wu K.P."/>
            <person name="Wang L.N."/>
            <person name="Leebens-Mack J.H."/>
            <person name="Tsai I.J."/>
        </authorList>
    </citation>
    <scope>NUCLEOTIDE SEQUENCE [LARGE SCALE GENOMIC DNA]</scope>
    <source>
        <strain evidence="2">cv. Chaw 1501</strain>
        <tissue evidence="1">Young leaves</tissue>
    </source>
</reference>
<comment type="caution">
    <text evidence="1">The sequence shown here is derived from an EMBL/GenBank/DDBJ whole genome shotgun (WGS) entry which is preliminary data.</text>
</comment>
<evidence type="ECO:0000313" key="2">
    <source>
        <dbReference type="Proteomes" id="UP000283530"/>
    </source>
</evidence>
<dbReference type="EMBL" id="QPKB01000004">
    <property type="protein sequence ID" value="RWR83480.1"/>
    <property type="molecule type" value="Genomic_DNA"/>
</dbReference>
<evidence type="ECO:0000313" key="1">
    <source>
        <dbReference type="EMBL" id="RWR83480.1"/>
    </source>
</evidence>
<gene>
    <name evidence="1" type="ORF">CKAN_01223600</name>
</gene>
<dbReference type="Proteomes" id="UP000283530">
    <property type="component" value="Unassembled WGS sequence"/>
</dbReference>
<organism evidence="1 2">
    <name type="scientific">Cinnamomum micranthum f. kanehirae</name>
    <dbReference type="NCBI Taxonomy" id="337451"/>
    <lineage>
        <taxon>Eukaryota</taxon>
        <taxon>Viridiplantae</taxon>
        <taxon>Streptophyta</taxon>
        <taxon>Embryophyta</taxon>
        <taxon>Tracheophyta</taxon>
        <taxon>Spermatophyta</taxon>
        <taxon>Magnoliopsida</taxon>
        <taxon>Magnoliidae</taxon>
        <taxon>Laurales</taxon>
        <taxon>Lauraceae</taxon>
        <taxon>Cinnamomum</taxon>
    </lineage>
</organism>
<proteinExistence type="predicted"/>